<feature type="transmembrane region" description="Helical" evidence="8">
    <location>
        <begin position="98"/>
        <end position="120"/>
    </location>
</feature>
<feature type="transmembrane region" description="Helical" evidence="8">
    <location>
        <begin position="293"/>
        <end position="313"/>
    </location>
</feature>
<accession>A0A251RVN7</accession>
<dbReference type="Pfam" id="PF03547">
    <property type="entry name" value="Mem_trans"/>
    <property type="match status" value="1"/>
</dbReference>
<evidence type="ECO:0000256" key="3">
    <source>
        <dbReference type="ARBA" id="ARBA00022448"/>
    </source>
</evidence>
<sequence>MISLDDIYKVVTAMFPLYVALLLGYGSVKWWHMFKPDHCDAINRLNCYFIIPLFTFDFTTQINPYKMNFRFLAADVISKGIILIAIYLWATFTTKGNLPWSITSFSLLCLNNSLVVGVPLMKAMFGPVGQNLVIQSSIWQFTIWNIILLTMYAFESVNKLSQDESATDLEGNTLEVDHVVVTRRPSLLILIKTVGVKLAKNPNAYACILGLAWALVSNRWDLKMPSIIEGSILIMSRAGSGVAMFCIGLFMALQPKIIDCGWTLTAFSMLMRFVVAPATLAVGSLILGLRGDILSIAIIQAALPQAITSFIFAKEYELHTNVLSTAVIFGTIVSIPVLIAYFVVLDLLT</sequence>
<name>A0A251RVN7_HELAN</name>
<gene>
    <name evidence="10" type="ORF">HannXRQ_Chr16g0498251</name>
    <name evidence="9" type="ORF">HanXRQr2_Chr16g0723351</name>
</gene>
<feature type="transmembrane region" description="Helical" evidence="8">
    <location>
        <begin position="232"/>
        <end position="253"/>
    </location>
</feature>
<dbReference type="InterPro" id="IPR051107">
    <property type="entry name" value="Auxin_Efflux_Carrier"/>
</dbReference>
<dbReference type="GO" id="GO:0010329">
    <property type="term" value="F:auxin efflux transmembrane transporter activity"/>
    <property type="evidence" value="ECO:0000318"/>
    <property type="project" value="GO_Central"/>
</dbReference>
<comment type="similarity">
    <text evidence="2 8">Belongs to the auxin efflux carrier (TC 2.A.69.1) family.</text>
</comment>
<dbReference type="Gramene" id="mRNA:HanXRQr2_Chr16g0723351">
    <property type="protein sequence ID" value="mRNA:HanXRQr2_Chr16g0723351"/>
    <property type="gene ID" value="HanXRQr2_Chr16g0723351"/>
</dbReference>
<dbReference type="AlphaFoldDB" id="A0A251RVN7"/>
<dbReference type="GO" id="GO:0005783">
    <property type="term" value="C:endoplasmic reticulum"/>
    <property type="evidence" value="ECO:0000318"/>
    <property type="project" value="GO_Central"/>
</dbReference>
<evidence type="ECO:0000256" key="4">
    <source>
        <dbReference type="ARBA" id="ARBA00022692"/>
    </source>
</evidence>
<dbReference type="OMA" id="NIELAFW"/>
<comment type="caution">
    <text evidence="8">Lacks conserved residue(s) required for the propagation of feature annotation.</text>
</comment>
<dbReference type="GO" id="GO:0005886">
    <property type="term" value="C:plasma membrane"/>
    <property type="evidence" value="ECO:0000318"/>
    <property type="project" value="GO_Central"/>
</dbReference>
<dbReference type="PANTHER" id="PTHR31752:SF2">
    <property type="entry name" value="AUXIN EFFLUX CARRIER COMPONENT 5"/>
    <property type="match status" value="1"/>
</dbReference>
<dbReference type="InterPro" id="IPR004776">
    <property type="entry name" value="Mem_transp_PIN-like"/>
</dbReference>
<dbReference type="GO" id="GO:0010315">
    <property type="term" value="P:auxin export across the plasma membrane"/>
    <property type="evidence" value="ECO:0000318"/>
    <property type="project" value="GO_Central"/>
</dbReference>
<feature type="transmembrane region" description="Helical" evidence="8">
    <location>
        <begin position="265"/>
        <end position="286"/>
    </location>
</feature>
<dbReference type="EMBL" id="MNCJ02000331">
    <property type="protein sequence ID" value="KAF5757914.1"/>
    <property type="molecule type" value="Genomic_DNA"/>
</dbReference>
<protein>
    <recommendedName>
        <fullName evidence="8">Auxin efflux carrier component</fullName>
    </recommendedName>
</protein>
<feature type="transmembrane region" description="Helical" evidence="8">
    <location>
        <begin position="41"/>
        <end position="59"/>
    </location>
</feature>
<reference evidence="10" key="2">
    <citation type="submission" date="2017-02" db="EMBL/GenBank/DDBJ databases">
        <title>Sunflower complete genome.</title>
        <authorList>
            <person name="Langlade N."/>
            <person name="Munos S."/>
        </authorList>
    </citation>
    <scope>NUCLEOTIDE SEQUENCE [LARGE SCALE GENOMIC DNA]</scope>
    <source>
        <tissue evidence="10">Leaves</tissue>
    </source>
</reference>
<feature type="transmembrane region" description="Helical" evidence="8">
    <location>
        <begin position="132"/>
        <end position="154"/>
    </location>
</feature>
<evidence type="ECO:0000256" key="8">
    <source>
        <dbReference type="RuleBase" id="RU362108"/>
    </source>
</evidence>
<evidence type="ECO:0000313" key="9">
    <source>
        <dbReference type="EMBL" id="KAF5757914.1"/>
    </source>
</evidence>
<reference evidence="9" key="3">
    <citation type="submission" date="2020-06" db="EMBL/GenBank/DDBJ databases">
        <title>Helianthus annuus Genome sequencing and assembly Release 2.</title>
        <authorList>
            <person name="Gouzy J."/>
            <person name="Langlade N."/>
            <person name="Munos S."/>
        </authorList>
    </citation>
    <scope>NUCLEOTIDE SEQUENCE</scope>
    <source>
        <tissue evidence="9">Leaves</tissue>
    </source>
</reference>
<keyword evidence="4 8" id="KW-0812">Transmembrane</keyword>
<feature type="transmembrane region" description="Helical" evidence="8">
    <location>
        <begin position="71"/>
        <end position="92"/>
    </location>
</feature>
<dbReference type="OrthoDB" id="2133778at2759"/>
<dbReference type="InterPro" id="IPR014024">
    <property type="entry name" value="Auxin_eff_plant"/>
</dbReference>
<comment type="function">
    <text evidence="8">May act as a component of the auxin efflux carrier.</text>
</comment>
<comment type="subcellular location">
    <subcellularLocation>
        <location evidence="1 8">Membrane</location>
        <topology evidence="1 8">Multi-pass membrane protein</topology>
    </subcellularLocation>
</comment>
<keyword evidence="6 8" id="KW-0472">Membrane</keyword>
<evidence type="ECO:0000313" key="11">
    <source>
        <dbReference type="Proteomes" id="UP000215914"/>
    </source>
</evidence>
<proteinExistence type="inferred from homology"/>
<evidence type="ECO:0000256" key="7">
    <source>
        <dbReference type="ARBA" id="ARBA00023294"/>
    </source>
</evidence>
<keyword evidence="5 8" id="KW-1133">Transmembrane helix</keyword>
<dbReference type="PANTHER" id="PTHR31752">
    <property type="entry name" value="AUXIN EFFLUX CARRIER COMPONENT 1B-RELATED"/>
    <property type="match status" value="1"/>
</dbReference>
<dbReference type="GO" id="GO:0009926">
    <property type="term" value="P:auxin polar transport"/>
    <property type="evidence" value="ECO:0000318"/>
    <property type="project" value="GO_Central"/>
</dbReference>
<evidence type="ECO:0000256" key="5">
    <source>
        <dbReference type="ARBA" id="ARBA00022989"/>
    </source>
</evidence>
<evidence type="ECO:0000256" key="2">
    <source>
        <dbReference type="ARBA" id="ARBA00009177"/>
    </source>
</evidence>
<dbReference type="InParanoid" id="A0A251RVN7"/>
<evidence type="ECO:0000256" key="6">
    <source>
        <dbReference type="ARBA" id="ARBA00023136"/>
    </source>
</evidence>
<keyword evidence="11" id="KW-1185">Reference proteome</keyword>
<dbReference type="NCBIfam" id="TIGR00946">
    <property type="entry name" value="2a69"/>
    <property type="match status" value="1"/>
</dbReference>
<evidence type="ECO:0000256" key="1">
    <source>
        <dbReference type="ARBA" id="ARBA00004141"/>
    </source>
</evidence>
<dbReference type="GO" id="GO:0009734">
    <property type="term" value="P:auxin-activated signaling pathway"/>
    <property type="evidence" value="ECO:0007669"/>
    <property type="project" value="UniProtKB-UniRule"/>
</dbReference>
<dbReference type="Proteomes" id="UP000215914">
    <property type="component" value="Chromosome 16"/>
</dbReference>
<feature type="transmembrane region" description="Helical" evidence="8">
    <location>
        <begin position="325"/>
        <end position="348"/>
    </location>
</feature>
<keyword evidence="3 8" id="KW-0813">Transport</keyword>
<evidence type="ECO:0000313" key="10">
    <source>
        <dbReference type="EMBL" id="OTF90312.1"/>
    </source>
</evidence>
<reference evidence="9 11" key="1">
    <citation type="journal article" date="2017" name="Nature">
        <title>The sunflower genome provides insights into oil metabolism, flowering and Asterid evolution.</title>
        <authorList>
            <person name="Badouin H."/>
            <person name="Gouzy J."/>
            <person name="Grassa C.J."/>
            <person name="Murat F."/>
            <person name="Staton S.E."/>
            <person name="Cottret L."/>
            <person name="Lelandais-Briere C."/>
            <person name="Owens G.L."/>
            <person name="Carrere S."/>
            <person name="Mayjonade B."/>
            <person name="Legrand L."/>
            <person name="Gill N."/>
            <person name="Kane N.C."/>
            <person name="Bowers J.E."/>
            <person name="Hubner S."/>
            <person name="Bellec A."/>
            <person name="Berard A."/>
            <person name="Berges H."/>
            <person name="Blanchet N."/>
            <person name="Boniface M.C."/>
            <person name="Brunel D."/>
            <person name="Catrice O."/>
            <person name="Chaidir N."/>
            <person name="Claudel C."/>
            <person name="Donnadieu C."/>
            <person name="Faraut T."/>
            <person name="Fievet G."/>
            <person name="Helmstetter N."/>
            <person name="King M."/>
            <person name="Knapp S.J."/>
            <person name="Lai Z."/>
            <person name="Le Paslier M.C."/>
            <person name="Lippi Y."/>
            <person name="Lorenzon L."/>
            <person name="Mandel J.R."/>
            <person name="Marage G."/>
            <person name="Marchand G."/>
            <person name="Marquand E."/>
            <person name="Bret-Mestries E."/>
            <person name="Morien E."/>
            <person name="Nambeesan S."/>
            <person name="Nguyen T."/>
            <person name="Pegot-Espagnet P."/>
            <person name="Pouilly N."/>
            <person name="Raftis F."/>
            <person name="Sallet E."/>
            <person name="Schiex T."/>
            <person name="Thomas J."/>
            <person name="Vandecasteele C."/>
            <person name="Vares D."/>
            <person name="Vear F."/>
            <person name="Vautrin S."/>
            <person name="Crespi M."/>
            <person name="Mangin B."/>
            <person name="Burke J.M."/>
            <person name="Salse J."/>
            <person name="Munos S."/>
            <person name="Vincourt P."/>
            <person name="Rieseberg L.H."/>
            <person name="Langlade N.B."/>
        </authorList>
    </citation>
    <scope>NUCLEOTIDE SEQUENCE [LARGE SCALE GENOMIC DNA]</scope>
    <source>
        <strain evidence="11">cv. SF193</strain>
        <tissue evidence="9">Leaves</tissue>
    </source>
</reference>
<keyword evidence="7 8" id="KW-0927">Auxin signaling pathway</keyword>
<organism evidence="10 11">
    <name type="scientific">Helianthus annuus</name>
    <name type="common">Common sunflower</name>
    <dbReference type="NCBI Taxonomy" id="4232"/>
    <lineage>
        <taxon>Eukaryota</taxon>
        <taxon>Viridiplantae</taxon>
        <taxon>Streptophyta</taxon>
        <taxon>Embryophyta</taxon>
        <taxon>Tracheophyta</taxon>
        <taxon>Spermatophyta</taxon>
        <taxon>Magnoliopsida</taxon>
        <taxon>eudicotyledons</taxon>
        <taxon>Gunneridae</taxon>
        <taxon>Pentapetalae</taxon>
        <taxon>asterids</taxon>
        <taxon>campanulids</taxon>
        <taxon>Asterales</taxon>
        <taxon>Asteraceae</taxon>
        <taxon>Asteroideae</taxon>
        <taxon>Heliantheae alliance</taxon>
        <taxon>Heliantheae</taxon>
        <taxon>Helianthus</taxon>
    </lineage>
</organism>
<dbReference type="EMBL" id="CM007905">
    <property type="protein sequence ID" value="OTF90312.1"/>
    <property type="molecule type" value="Genomic_DNA"/>
</dbReference>
<feature type="transmembrane region" description="Helical" evidence="8">
    <location>
        <begin position="7"/>
        <end position="26"/>
    </location>
</feature>